<gene>
    <name evidence="9" type="primary">trpF</name>
    <name evidence="11" type="ordered locus">Echvi_2509</name>
</gene>
<dbReference type="InterPro" id="IPR013785">
    <property type="entry name" value="Aldolase_TIM"/>
</dbReference>
<dbReference type="InterPro" id="IPR001240">
    <property type="entry name" value="PRAI_dom"/>
</dbReference>
<keyword evidence="12" id="KW-1185">Reference proteome</keyword>
<proteinExistence type="inferred from homology"/>
<dbReference type="Pfam" id="PF00697">
    <property type="entry name" value="PRAI"/>
    <property type="match status" value="1"/>
</dbReference>
<evidence type="ECO:0000313" key="12">
    <source>
        <dbReference type="Proteomes" id="UP000010796"/>
    </source>
</evidence>
<comment type="pathway">
    <text evidence="2 9">Amino-acid biosynthesis; L-tryptophan biosynthesis; L-tryptophan from chorismate: step 3/5.</text>
</comment>
<dbReference type="STRING" id="926556.Echvi_2509"/>
<evidence type="ECO:0000256" key="1">
    <source>
        <dbReference type="ARBA" id="ARBA00001164"/>
    </source>
</evidence>
<dbReference type="EC" id="5.3.1.24" evidence="3 9"/>
<sequence>MIVKVCGMRDADNIRELDEKVQPDLMGMIFYPKSPRYVADHSAIPATNAAKVGVFVNAPVAEIVETVQGFGLDYIQLHGNEDVAFVAELKQKTTANVIKVFRVTAEVDWEFLKGFEPHVAYFLFDTETKGYGGSGKQFDWQLLGAYPLDKPFLLSGGIDQESVADILRLKQQQPQLAGVDINSKFEREPAVKDIVKISRFVKQLKN</sequence>
<dbReference type="Proteomes" id="UP000010796">
    <property type="component" value="Chromosome"/>
</dbReference>
<dbReference type="UniPathway" id="UPA00035">
    <property type="reaction ID" value="UER00042"/>
</dbReference>
<dbReference type="InterPro" id="IPR044643">
    <property type="entry name" value="TrpF_fam"/>
</dbReference>
<evidence type="ECO:0000256" key="2">
    <source>
        <dbReference type="ARBA" id="ARBA00004664"/>
    </source>
</evidence>
<dbReference type="InterPro" id="IPR011060">
    <property type="entry name" value="RibuloseP-bd_barrel"/>
</dbReference>
<evidence type="ECO:0000256" key="5">
    <source>
        <dbReference type="ARBA" id="ARBA00022605"/>
    </source>
</evidence>
<comment type="catalytic activity">
    <reaction evidence="1 9">
        <text>N-(5-phospho-beta-D-ribosyl)anthranilate = 1-(2-carboxyphenylamino)-1-deoxy-D-ribulose 5-phosphate</text>
        <dbReference type="Rhea" id="RHEA:21540"/>
        <dbReference type="ChEBI" id="CHEBI:18277"/>
        <dbReference type="ChEBI" id="CHEBI:58613"/>
        <dbReference type="EC" id="5.3.1.24"/>
    </reaction>
</comment>
<keyword evidence="8 9" id="KW-0413">Isomerase</keyword>
<dbReference type="PATRIC" id="fig|926556.3.peg.2645"/>
<accession>L0G1M6</accession>
<dbReference type="PANTHER" id="PTHR42894:SF1">
    <property type="entry name" value="N-(5'-PHOSPHORIBOSYL)ANTHRANILATE ISOMERASE"/>
    <property type="match status" value="1"/>
</dbReference>
<dbReference type="CDD" id="cd00405">
    <property type="entry name" value="PRAI"/>
    <property type="match status" value="1"/>
</dbReference>
<evidence type="ECO:0000256" key="6">
    <source>
        <dbReference type="ARBA" id="ARBA00022822"/>
    </source>
</evidence>
<dbReference type="HAMAP" id="MF_00135">
    <property type="entry name" value="PRAI"/>
    <property type="match status" value="1"/>
</dbReference>
<evidence type="ECO:0000259" key="10">
    <source>
        <dbReference type="Pfam" id="PF00697"/>
    </source>
</evidence>
<evidence type="ECO:0000256" key="8">
    <source>
        <dbReference type="ARBA" id="ARBA00023235"/>
    </source>
</evidence>
<dbReference type="EMBL" id="CP003346">
    <property type="protein sequence ID" value="AGA78755.1"/>
    <property type="molecule type" value="Genomic_DNA"/>
</dbReference>
<reference evidence="12" key="1">
    <citation type="submission" date="2012-02" db="EMBL/GenBank/DDBJ databases">
        <title>The complete genome of Echinicola vietnamensis DSM 17526.</title>
        <authorList>
            <person name="Lucas S."/>
            <person name="Copeland A."/>
            <person name="Lapidus A."/>
            <person name="Glavina del Rio T."/>
            <person name="Dalin E."/>
            <person name="Tice H."/>
            <person name="Bruce D."/>
            <person name="Goodwin L."/>
            <person name="Pitluck S."/>
            <person name="Peters L."/>
            <person name="Ovchinnikova G."/>
            <person name="Teshima H."/>
            <person name="Kyrpides N."/>
            <person name="Mavromatis K."/>
            <person name="Ivanova N."/>
            <person name="Brettin T."/>
            <person name="Detter J.C."/>
            <person name="Han C."/>
            <person name="Larimer F."/>
            <person name="Land M."/>
            <person name="Hauser L."/>
            <person name="Markowitz V."/>
            <person name="Cheng J.-F."/>
            <person name="Hugenholtz P."/>
            <person name="Woyke T."/>
            <person name="Wu D."/>
            <person name="Brambilla E."/>
            <person name="Klenk H.-P."/>
            <person name="Eisen J.A."/>
        </authorList>
    </citation>
    <scope>NUCLEOTIDE SEQUENCE [LARGE SCALE GENOMIC DNA]</scope>
    <source>
        <strain evidence="12">DSM 17526 / LMG 23754 / KMM 6221</strain>
    </source>
</reference>
<keyword evidence="6 9" id="KW-0822">Tryptophan biosynthesis</keyword>
<dbReference type="SUPFAM" id="SSF51366">
    <property type="entry name" value="Ribulose-phoshate binding barrel"/>
    <property type="match status" value="1"/>
</dbReference>
<evidence type="ECO:0000256" key="9">
    <source>
        <dbReference type="HAMAP-Rule" id="MF_00135"/>
    </source>
</evidence>
<organism evidence="11 12">
    <name type="scientific">Echinicola vietnamensis (strain DSM 17526 / LMG 23754 / KMM 6221)</name>
    <dbReference type="NCBI Taxonomy" id="926556"/>
    <lineage>
        <taxon>Bacteria</taxon>
        <taxon>Pseudomonadati</taxon>
        <taxon>Bacteroidota</taxon>
        <taxon>Cytophagia</taxon>
        <taxon>Cytophagales</taxon>
        <taxon>Cyclobacteriaceae</taxon>
        <taxon>Echinicola</taxon>
    </lineage>
</organism>
<evidence type="ECO:0000256" key="7">
    <source>
        <dbReference type="ARBA" id="ARBA00023141"/>
    </source>
</evidence>
<dbReference type="KEGG" id="evi:Echvi_2509"/>
<dbReference type="RefSeq" id="WP_015266311.1">
    <property type="nucleotide sequence ID" value="NC_019904.1"/>
</dbReference>
<dbReference type="PANTHER" id="PTHR42894">
    <property type="entry name" value="N-(5'-PHOSPHORIBOSYL)ANTHRANILATE ISOMERASE"/>
    <property type="match status" value="1"/>
</dbReference>
<evidence type="ECO:0000256" key="3">
    <source>
        <dbReference type="ARBA" id="ARBA00012572"/>
    </source>
</evidence>
<name>L0G1M6_ECHVK</name>
<dbReference type="HOGENOM" id="CLU_076364_1_2_10"/>
<evidence type="ECO:0000256" key="4">
    <source>
        <dbReference type="ARBA" id="ARBA00022272"/>
    </source>
</evidence>
<evidence type="ECO:0000313" key="11">
    <source>
        <dbReference type="EMBL" id="AGA78755.1"/>
    </source>
</evidence>
<dbReference type="GO" id="GO:0000162">
    <property type="term" value="P:L-tryptophan biosynthetic process"/>
    <property type="evidence" value="ECO:0007669"/>
    <property type="project" value="UniProtKB-UniRule"/>
</dbReference>
<keyword evidence="7 9" id="KW-0057">Aromatic amino acid biosynthesis</keyword>
<dbReference type="AlphaFoldDB" id="L0G1M6"/>
<dbReference type="GO" id="GO:0004640">
    <property type="term" value="F:phosphoribosylanthranilate isomerase activity"/>
    <property type="evidence" value="ECO:0007669"/>
    <property type="project" value="UniProtKB-UniRule"/>
</dbReference>
<dbReference type="Gene3D" id="3.20.20.70">
    <property type="entry name" value="Aldolase class I"/>
    <property type="match status" value="1"/>
</dbReference>
<protein>
    <recommendedName>
        <fullName evidence="4 9">N-(5'-phosphoribosyl)anthranilate isomerase</fullName>
        <shortName evidence="9">PRAI</shortName>
        <ecNumber evidence="3 9">5.3.1.24</ecNumber>
    </recommendedName>
</protein>
<dbReference type="eggNOG" id="COG0135">
    <property type="taxonomic scope" value="Bacteria"/>
</dbReference>
<keyword evidence="5 9" id="KW-0028">Amino-acid biosynthesis</keyword>
<comment type="similarity">
    <text evidence="9">Belongs to the TrpF family.</text>
</comment>
<dbReference type="OrthoDB" id="9786954at2"/>
<feature type="domain" description="N-(5'phosphoribosyl) anthranilate isomerase (PRAI)" evidence="10">
    <location>
        <begin position="3"/>
        <end position="202"/>
    </location>
</feature>